<dbReference type="SUPFAM" id="SSF53822">
    <property type="entry name" value="Periplasmic binding protein-like I"/>
    <property type="match status" value="1"/>
</dbReference>
<comment type="caution">
    <text evidence="1">The sequence shown here is derived from an EMBL/GenBank/DDBJ whole genome shotgun (WGS) entry which is preliminary data.</text>
</comment>
<dbReference type="Proteomes" id="UP001235269">
    <property type="component" value="Unassembled WGS sequence"/>
</dbReference>
<dbReference type="PANTHER" id="PTHR47628:SF1">
    <property type="entry name" value="ALIPHATIC AMIDASE EXPRESSION-REGULATING PROTEIN"/>
    <property type="match status" value="1"/>
</dbReference>
<sequence>MSRVTIPISLLYSTSGVYAALGREAVDGAMAAIAEVNGNAGLSFRLEPKLADPAGSAERYALLAETAIRHEGCQHIIGTITSWSRKEVLPVMERYRALLWYAFPYEGYEASDSIVYLGACPNQHLVPLFDHVLPRFGQRPFIVSSNYIWGWEISRIAREFTEASGGTVIAERFVPLGATDVDHLIAEIRETRPDFILSNLVGQSAAAFLAAYDGLRQRDQQFEAGETPVVACNLCETDLAMLTPTQRAGHITTATYFDDLPTAENRAFKARMAERFGRERRYTTPFASAYVAVSMLAQSIADAGTDAPDAIRRMVTARRFLTPIGPVEVNSRTHHAALIPHLALSDEKGHFNLFQSAPTPVEADPYLLHAPRRTITPPPLKVIK</sequence>
<gene>
    <name evidence="1" type="ORF">QO005_001573</name>
</gene>
<protein>
    <submittedName>
        <fullName evidence="1">Branched-chain amino acid transport system substrate-binding protein</fullName>
    </submittedName>
</protein>
<dbReference type="Gene3D" id="3.40.50.2300">
    <property type="match status" value="2"/>
</dbReference>
<dbReference type="EMBL" id="JAUSWH010000004">
    <property type="protein sequence ID" value="MDQ0455239.1"/>
    <property type="molecule type" value="Genomic_DNA"/>
</dbReference>
<name>A0ABU0IAI6_9HYPH</name>
<evidence type="ECO:0000313" key="2">
    <source>
        <dbReference type="Proteomes" id="UP001235269"/>
    </source>
</evidence>
<organism evidence="1 2">
    <name type="scientific">Rhizobium paknamense</name>
    <dbReference type="NCBI Taxonomy" id="1206817"/>
    <lineage>
        <taxon>Bacteria</taxon>
        <taxon>Pseudomonadati</taxon>
        <taxon>Pseudomonadota</taxon>
        <taxon>Alphaproteobacteria</taxon>
        <taxon>Hyphomicrobiales</taxon>
        <taxon>Rhizobiaceae</taxon>
        <taxon>Rhizobium/Agrobacterium group</taxon>
        <taxon>Rhizobium</taxon>
    </lineage>
</organism>
<proteinExistence type="predicted"/>
<dbReference type="PANTHER" id="PTHR47628">
    <property type="match status" value="1"/>
</dbReference>
<dbReference type="Pfam" id="PF13433">
    <property type="entry name" value="Peripla_BP_5"/>
    <property type="match status" value="1"/>
</dbReference>
<dbReference type="InterPro" id="IPR028082">
    <property type="entry name" value="Peripla_BP_I"/>
</dbReference>
<accession>A0ABU0IAI6</accession>
<evidence type="ECO:0000313" key="1">
    <source>
        <dbReference type="EMBL" id="MDQ0455239.1"/>
    </source>
</evidence>
<keyword evidence="2" id="KW-1185">Reference proteome</keyword>
<dbReference type="RefSeq" id="WP_307157440.1">
    <property type="nucleotide sequence ID" value="NZ_JAUSWH010000004.1"/>
</dbReference>
<reference evidence="1 2" key="1">
    <citation type="submission" date="2023-07" db="EMBL/GenBank/DDBJ databases">
        <title>Genomic Encyclopedia of Type Strains, Phase IV (KMG-IV): sequencing the most valuable type-strain genomes for metagenomic binning, comparative biology and taxonomic classification.</title>
        <authorList>
            <person name="Goeker M."/>
        </authorList>
    </citation>
    <scope>NUCLEOTIDE SEQUENCE [LARGE SCALE GENOMIC DNA]</scope>
    <source>
        <strain evidence="1 2">DSM 100301</strain>
    </source>
</reference>